<name>A0ACC0VPZ0_9STRA</name>
<dbReference type="Proteomes" id="UP001163321">
    <property type="component" value="Chromosome 8"/>
</dbReference>
<keyword evidence="2" id="KW-1185">Reference proteome</keyword>
<gene>
    <name evidence="1" type="ORF">PsorP6_002803</name>
</gene>
<organism evidence="1 2">
    <name type="scientific">Peronosclerospora sorghi</name>
    <dbReference type="NCBI Taxonomy" id="230839"/>
    <lineage>
        <taxon>Eukaryota</taxon>
        <taxon>Sar</taxon>
        <taxon>Stramenopiles</taxon>
        <taxon>Oomycota</taxon>
        <taxon>Peronosporomycetes</taxon>
        <taxon>Peronosporales</taxon>
        <taxon>Peronosporaceae</taxon>
        <taxon>Peronosclerospora</taxon>
    </lineage>
</organism>
<evidence type="ECO:0000313" key="1">
    <source>
        <dbReference type="EMBL" id="KAI9908262.1"/>
    </source>
</evidence>
<evidence type="ECO:0000313" key="2">
    <source>
        <dbReference type="Proteomes" id="UP001163321"/>
    </source>
</evidence>
<comment type="caution">
    <text evidence="1">The sequence shown here is derived from an EMBL/GenBank/DDBJ whole genome shotgun (WGS) entry which is preliminary data.</text>
</comment>
<sequence>MIVLQKVLTLWKEKGHRVLLFTQTPCMLDILESFMAQCGHSCTRLEGTTSVAERQALLDAFNAPTSNLFVFLLTKRAGGIGVNPVSADHVVNPSTDVQARERAWRTDQQKPVTVYRLVTTGTIEEKIYHRQIFKTIKRKRCFNKHSLRDLFVLDESNDDESVAETNAMFLAGNVTRPTKVDGKEQEHARVDPAVPGDNDVVLQRFFRAGDERSVFDHSAVEANGVKNQEADLVEIEATTISQGALSALPASGALVRQQRETIFTLTWTGRSGTAGHRLNDTRNHNVIIVLVSYKVGVREVEEEEVRRRLVTRDACALSTETRRGGATDENSTAGRHVEHVPVSRLRKFRDIVAPKDKLVFRHVLREMALCRSHRWTLKPSYSLAS</sequence>
<proteinExistence type="predicted"/>
<dbReference type="EMBL" id="CM047587">
    <property type="protein sequence ID" value="KAI9908262.1"/>
    <property type="molecule type" value="Genomic_DNA"/>
</dbReference>
<accession>A0ACC0VPZ0</accession>
<protein>
    <submittedName>
        <fullName evidence="1">Uncharacterized protein</fullName>
    </submittedName>
</protein>
<reference evidence="1 2" key="1">
    <citation type="journal article" date="2022" name="bioRxiv">
        <title>The genome of the oomycete Peronosclerospora sorghi, a cosmopolitan pathogen of maize and sorghum, is inflated with dispersed pseudogenes.</title>
        <authorList>
            <person name="Fletcher K."/>
            <person name="Martin F."/>
            <person name="Isakeit T."/>
            <person name="Cavanaugh K."/>
            <person name="Magill C."/>
            <person name="Michelmore R."/>
        </authorList>
    </citation>
    <scope>NUCLEOTIDE SEQUENCE [LARGE SCALE GENOMIC DNA]</scope>
    <source>
        <strain evidence="1">P6</strain>
    </source>
</reference>